<reference evidence="2" key="1">
    <citation type="journal article" date="2018" name="Int. J. Syst. Evol. Microbiol.">
        <title>Carboxylicivirga sediminis sp. nov., isolated from coastal sediment.</title>
        <authorList>
            <person name="Wang F.Q."/>
            <person name="Ren L.H."/>
            <person name="Zou R.J."/>
            <person name="Sun Y.Z."/>
            <person name="Liu X.J."/>
            <person name="Jiang F."/>
            <person name="Liu L.J."/>
        </authorList>
    </citation>
    <scope>NUCLEOTIDE SEQUENCE</scope>
    <source>
        <strain evidence="2">JR1</strain>
    </source>
</reference>
<dbReference type="Proteomes" id="UP000679220">
    <property type="component" value="Unassembled WGS sequence"/>
</dbReference>
<proteinExistence type="predicted"/>
<evidence type="ECO:0008006" key="4">
    <source>
        <dbReference type="Google" id="ProtNLM"/>
    </source>
</evidence>
<keyword evidence="1" id="KW-0732">Signal</keyword>
<sequence>MTKQLLCIFLVGIASLITFQACQEDPSFPDPGFELTDQRVEVRRDTADYYDISMRMNVPNGVSIIELINANDYSVLEEIDTYYGKKKFDFSYRVDLTPFEKDTVLNYIIKVSDKDSRTFNQGIRIDVKPFSFPEINLVGGNDLAVAVPACFVKGIVSTGLNPLKSVKIIYNDTEQFSYYPADDDTVIYEMPLKQMVLLGQMELGVKYPVYIVIEDEAGQTSTTTLNVHKTNEVKRPDHILHKNRSGIIIKIQFHYNELTGELDIMDYIFSSGTNYQTLFSYNELGMVDTMTYRSLDSDGIFDDETRTYFNYVEGTTEVSSIEEQDFDFDTEGNIIGEYEKDVLMSNFVYVDGAVSSFFKGSTMISDVNYTDPFLAGEMIFNEYWQSQTYMTNPDRRQHREDFAPSIMPTYMEGFPPFAVANSVRLNIFNDILWHKYIYTKTVGATDYTYLLLPAYTYETDESGNITKFVKTYTGGSYSYKGKSETYTFFYQ</sequence>
<dbReference type="RefSeq" id="WP_212190123.1">
    <property type="nucleotide sequence ID" value="NZ_JAGTAR010000012.1"/>
</dbReference>
<evidence type="ECO:0000313" key="3">
    <source>
        <dbReference type="Proteomes" id="UP000679220"/>
    </source>
</evidence>
<evidence type="ECO:0000256" key="1">
    <source>
        <dbReference type="SAM" id="SignalP"/>
    </source>
</evidence>
<name>A0A941F4G5_9BACT</name>
<dbReference type="PROSITE" id="PS51257">
    <property type="entry name" value="PROKAR_LIPOPROTEIN"/>
    <property type="match status" value="1"/>
</dbReference>
<feature type="chain" id="PRO_5037161224" description="DUF4595 domain-containing protein" evidence="1">
    <location>
        <begin position="24"/>
        <end position="491"/>
    </location>
</feature>
<evidence type="ECO:0000313" key="2">
    <source>
        <dbReference type="EMBL" id="MBR8535804.1"/>
    </source>
</evidence>
<protein>
    <recommendedName>
        <fullName evidence="4">DUF4595 domain-containing protein</fullName>
    </recommendedName>
</protein>
<accession>A0A941F4G5</accession>
<dbReference type="AlphaFoldDB" id="A0A941F4G5"/>
<reference evidence="2" key="2">
    <citation type="submission" date="2021-04" db="EMBL/GenBank/DDBJ databases">
        <authorList>
            <person name="Zhang T."/>
            <person name="Zhang Y."/>
            <person name="Lu D."/>
            <person name="Zuo D."/>
            <person name="Du Z."/>
        </authorList>
    </citation>
    <scope>NUCLEOTIDE SEQUENCE</scope>
    <source>
        <strain evidence="2">JR1</strain>
    </source>
</reference>
<organism evidence="2 3">
    <name type="scientific">Carboxylicivirga sediminis</name>
    <dbReference type="NCBI Taxonomy" id="2006564"/>
    <lineage>
        <taxon>Bacteria</taxon>
        <taxon>Pseudomonadati</taxon>
        <taxon>Bacteroidota</taxon>
        <taxon>Bacteroidia</taxon>
        <taxon>Marinilabiliales</taxon>
        <taxon>Marinilabiliaceae</taxon>
        <taxon>Carboxylicivirga</taxon>
    </lineage>
</organism>
<keyword evidence="3" id="KW-1185">Reference proteome</keyword>
<feature type="signal peptide" evidence="1">
    <location>
        <begin position="1"/>
        <end position="23"/>
    </location>
</feature>
<gene>
    <name evidence="2" type="ORF">KDU71_09580</name>
</gene>
<dbReference type="EMBL" id="JAGTAR010000012">
    <property type="protein sequence ID" value="MBR8535804.1"/>
    <property type="molecule type" value="Genomic_DNA"/>
</dbReference>
<comment type="caution">
    <text evidence="2">The sequence shown here is derived from an EMBL/GenBank/DDBJ whole genome shotgun (WGS) entry which is preliminary data.</text>
</comment>